<dbReference type="Proteomes" id="UP001165135">
    <property type="component" value="Unassembled WGS sequence"/>
</dbReference>
<dbReference type="SUPFAM" id="SSF51735">
    <property type="entry name" value="NAD(P)-binding Rossmann-fold domains"/>
    <property type="match status" value="2"/>
</dbReference>
<keyword evidence="2" id="KW-1133">Transmembrane helix</keyword>
<accession>A0A9W6VPJ1</accession>
<evidence type="ECO:0000259" key="4">
    <source>
        <dbReference type="PROSITE" id="PS51202"/>
    </source>
</evidence>
<dbReference type="PANTHER" id="PTHR43833">
    <property type="entry name" value="POTASSIUM CHANNEL PROTEIN 2-RELATED-RELATED"/>
    <property type="match status" value="1"/>
</dbReference>
<dbReference type="RefSeq" id="WP_285621102.1">
    <property type="nucleotide sequence ID" value="NZ_BSTJ01000003.1"/>
</dbReference>
<dbReference type="AlphaFoldDB" id="A0A9W6VPJ1"/>
<feature type="domain" description="RCK C-terminal" evidence="4">
    <location>
        <begin position="473"/>
        <end position="557"/>
    </location>
</feature>
<dbReference type="InterPro" id="IPR006037">
    <property type="entry name" value="RCK_C"/>
</dbReference>
<dbReference type="Gene3D" id="3.40.50.720">
    <property type="entry name" value="NAD(P)-binding Rossmann-like Domain"/>
    <property type="match status" value="2"/>
</dbReference>
<dbReference type="GO" id="GO:0006813">
    <property type="term" value="P:potassium ion transport"/>
    <property type="evidence" value="ECO:0007669"/>
    <property type="project" value="InterPro"/>
</dbReference>
<comment type="caution">
    <text evidence="5">The sequence shown here is derived from an EMBL/GenBank/DDBJ whole genome shotgun (WGS) entry which is preliminary data.</text>
</comment>
<protein>
    <submittedName>
        <fullName evidence="5">Uncharacterized protein</fullName>
    </submittedName>
</protein>
<gene>
    <name evidence="5" type="ORF">Airi01_031410</name>
</gene>
<evidence type="ECO:0000313" key="6">
    <source>
        <dbReference type="Proteomes" id="UP001165135"/>
    </source>
</evidence>
<evidence type="ECO:0000259" key="3">
    <source>
        <dbReference type="PROSITE" id="PS51201"/>
    </source>
</evidence>
<feature type="region of interest" description="Disordered" evidence="1">
    <location>
        <begin position="553"/>
        <end position="590"/>
    </location>
</feature>
<dbReference type="Pfam" id="PF02080">
    <property type="entry name" value="TrkA_C"/>
    <property type="match status" value="1"/>
</dbReference>
<organism evidence="5 6">
    <name type="scientific">Actinoallomurus iriomotensis</name>
    <dbReference type="NCBI Taxonomy" id="478107"/>
    <lineage>
        <taxon>Bacteria</taxon>
        <taxon>Bacillati</taxon>
        <taxon>Actinomycetota</taxon>
        <taxon>Actinomycetes</taxon>
        <taxon>Streptosporangiales</taxon>
        <taxon>Thermomonosporaceae</taxon>
        <taxon>Actinoallomurus</taxon>
    </lineage>
</organism>
<dbReference type="InterPro" id="IPR036721">
    <property type="entry name" value="RCK_C_sf"/>
</dbReference>
<dbReference type="InterPro" id="IPR050721">
    <property type="entry name" value="Trk_Ktr_HKT_K-transport"/>
</dbReference>
<dbReference type="GO" id="GO:0008324">
    <property type="term" value="F:monoatomic cation transmembrane transporter activity"/>
    <property type="evidence" value="ECO:0007669"/>
    <property type="project" value="InterPro"/>
</dbReference>
<evidence type="ECO:0000313" key="5">
    <source>
        <dbReference type="EMBL" id="GLY74874.1"/>
    </source>
</evidence>
<dbReference type="InterPro" id="IPR003148">
    <property type="entry name" value="RCK_N"/>
</dbReference>
<dbReference type="InterPro" id="IPR036291">
    <property type="entry name" value="NAD(P)-bd_dom_sf"/>
</dbReference>
<dbReference type="PANTHER" id="PTHR43833:SF11">
    <property type="entry name" value="VOLTAGE-GATED POTASSIUM CHANNEL KCH"/>
    <property type="match status" value="1"/>
</dbReference>
<dbReference type="PROSITE" id="PS51202">
    <property type="entry name" value="RCK_C"/>
    <property type="match status" value="1"/>
</dbReference>
<dbReference type="EMBL" id="BSTJ01000003">
    <property type="protein sequence ID" value="GLY74874.1"/>
    <property type="molecule type" value="Genomic_DNA"/>
</dbReference>
<dbReference type="PROSITE" id="PS51201">
    <property type="entry name" value="RCK_N"/>
    <property type="match status" value="1"/>
</dbReference>
<name>A0A9W6VPJ1_9ACTN</name>
<keyword evidence="2" id="KW-0812">Transmembrane</keyword>
<feature type="domain" description="RCK N-terminal" evidence="3">
    <location>
        <begin position="333"/>
        <end position="452"/>
    </location>
</feature>
<sequence>MPSIRRHRAISGGHLVVCGDTVLAFRLAIELSAQYDQDVNVIFSPKVPGRVPKVPPSSRVRVLEATALNEEVLQVARAGSARAVAFVGADENDNIDAALRVQELNPGARLVIRMSDMTLGPWIVSLFDNCAALSDAAMAAPFLVAAALGHEQPRRIVVAGRALHVVERKDRPEQVLCGLADTSDPDGGPRLLPADQERADLLLATAPAIAGRTFRHRLHRLWNRTVTHRDALALVFRGPLPKVLSVLMVAVAVGSIALGVAAGYRFPQAVYLVLLDIAGAATPDLTLNSAAKVAQTAVTLASLGLVPAVTAAFVDARFRARVDPVRRLTYPISGHVVVVGLGELGLRVASQLADLGVLVVGVDTGEGAASRDLARRARIPIVFGDGTRRETLKDAWVQTSRAVIAATGHDISNVKVGVQARAIRADVRVVLRLTDDDFASRVYRRLDADRVVGTMSSITVSAFARAMLDRQVLATIPVGRKVMLIADVPIEPGSALDGRPVSEAGEPERYRVLAVRPRGRMDHEWNPEDGYVLTPGDSLVVVATRDGLRRLLARSGAPTSPDGRDRAVSSGKPGRLGAILRRGLPRRRGR</sequence>
<dbReference type="Gene3D" id="3.30.70.1450">
    <property type="entry name" value="Regulator of K+ conductance, C-terminal domain"/>
    <property type="match status" value="1"/>
</dbReference>
<evidence type="ECO:0000256" key="2">
    <source>
        <dbReference type="SAM" id="Phobius"/>
    </source>
</evidence>
<dbReference type="Pfam" id="PF02254">
    <property type="entry name" value="TrkA_N"/>
    <property type="match status" value="2"/>
</dbReference>
<dbReference type="SUPFAM" id="SSF116726">
    <property type="entry name" value="TrkA C-terminal domain-like"/>
    <property type="match status" value="1"/>
</dbReference>
<evidence type="ECO:0000256" key="1">
    <source>
        <dbReference type="SAM" id="MobiDB-lite"/>
    </source>
</evidence>
<feature type="transmembrane region" description="Helical" evidence="2">
    <location>
        <begin position="243"/>
        <end position="264"/>
    </location>
</feature>
<reference evidence="5" key="1">
    <citation type="submission" date="2023-03" db="EMBL/GenBank/DDBJ databases">
        <title>Actinoallomurus iriomotensis NBRC 103681.</title>
        <authorList>
            <person name="Ichikawa N."/>
            <person name="Sato H."/>
            <person name="Tonouchi N."/>
        </authorList>
    </citation>
    <scope>NUCLEOTIDE SEQUENCE</scope>
    <source>
        <strain evidence="5">NBRC 103681</strain>
    </source>
</reference>
<keyword evidence="2" id="KW-0472">Membrane</keyword>
<proteinExistence type="predicted"/>